<keyword evidence="3" id="KW-1185">Reference proteome</keyword>
<gene>
    <name evidence="2" type="ORF">GCM10008967_05780</name>
</gene>
<dbReference type="CDD" id="cd04301">
    <property type="entry name" value="NAT_SF"/>
    <property type="match status" value="1"/>
</dbReference>
<comment type="caution">
    <text evidence="2">The sequence shown here is derived from an EMBL/GenBank/DDBJ whole genome shotgun (WGS) entry which is preliminary data.</text>
</comment>
<feature type="domain" description="N-acetyltransferase" evidence="1">
    <location>
        <begin position="24"/>
        <end position="177"/>
    </location>
</feature>
<dbReference type="Gene3D" id="3.40.630.30">
    <property type="match status" value="1"/>
</dbReference>
<evidence type="ECO:0000259" key="1">
    <source>
        <dbReference type="PROSITE" id="PS51186"/>
    </source>
</evidence>
<dbReference type="Proteomes" id="UP001500782">
    <property type="component" value="Unassembled WGS sequence"/>
</dbReference>
<dbReference type="SUPFAM" id="SSF55729">
    <property type="entry name" value="Acyl-CoA N-acyltransferases (Nat)"/>
    <property type="match status" value="1"/>
</dbReference>
<evidence type="ECO:0000313" key="3">
    <source>
        <dbReference type="Proteomes" id="UP001500782"/>
    </source>
</evidence>
<reference evidence="3" key="1">
    <citation type="journal article" date="2019" name="Int. J. Syst. Evol. Microbiol.">
        <title>The Global Catalogue of Microorganisms (GCM) 10K type strain sequencing project: providing services to taxonomists for standard genome sequencing and annotation.</title>
        <authorList>
            <consortium name="The Broad Institute Genomics Platform"/>
            <consortium name="The Broad Institute Genome Sequencing Center for Infectious Disease"/>
            <person name="Wu L."/>
            <person name="Ma J."/>
        </authorList>
    </citation>
    <scope>NUCLEOTIDE SEQUENCE [LARGE SCALE GENOMIC DNA]</scope>
    <source>
        <strain evidence="3">JCM 9731</strain>
    </source>
</reference>
<dbReference type="PANTHER" id="PTHR43415:SF4">
    <property type="entry name" value="N-ACETYLTRANSFERASE DOMAIN-CONTAINING PROTEIN"/>
    <property type="match status" value="1"/>
</dbReference>
<dbReference type="InterPro" id="IPR016181">
    <property type="entry name" value="Acyl_CoA_acyltransferase"/>
</dbReference>
<evidence type="ECO:0000313" key="2">
    <source>
        <dbReference type="EMBL" id="GAA0318072.1"/>
    </source>
</evidence>
<dbReference type="EMBL" id="BAAADJ010000005">
    <property type="protein sequence ID" value="GAA0318072.1"/>
    <property type="molecule type" value="Genomic_DNA"/>
</dbReference>
<proteinExistence type="predicted"/>
<name>A0ABP3FKN4_9BACI</name>
<dbReference type="Pfam" id="PF13302">
    <property type="entry name" value="Acetyltransf_3"/>
    <property type="match status" value="1"/>
</dbReference>
<organism evidence="2 3">
    <name type="scientific">Bacillus carboniphilus</name>
    <dbReference type="NCBI Taxonomy" id="86663"/>
    <lineage>
        <taxon>Bacteria</taxon>
        <taxon>Bacillati</taxon>
        <taxon>Bacillota</taxon>
        <taxon>Bacilli</taxon>
        <taxon>Bacillales</taxon>
        <taxon>Bacillaceae</taxon>
        <taxon>Bacillus</taxon>
    </lineage>
</organism>
<protein>
    <submittedName>
        <fullName evidence="2">GNAT family protein</fullName>
    </submittedName>
</protein>
<dbReference type="RefSeq" id="WP_343796201.1">
    <property type="nucleotide sequence ID" value="NZ_BAAADJ010000005.1"/>
</dbReference>
<sequence>MKETLSTLKGNKIELKPVQKQDLQTLWTLIYGEDEPEFKKWDAPYFPLKKVDFETYKESMTKRIEAGLDSQRLIVADGKTIGTVTFYWEHQPSNWMEVGIVIFLPEYWSGGYGTEAIKLWVDYLFEAHPQIPRIGYTTWSGNHRMIKVGEKLGMKEEARIRKARLYNGEYYDSVKMGILREEWFAE</sequence>
<dbReference type="PROSITE" id="PS51186">
    <property type="entry name" value="GNAT"/>
    <property type="match status" value="1"/>
</dbReference>
<dbReference type="PANTHER" id="PTHR43415">
    <property type="entry name" value="SPERMIDINE N(1)-ACETYLTRANSFERASE"/>
    <property type="match status" value="1"/>
</dbReference>
<dbReference type="InterPro" id="IPR000182">
    <property type="entry name" value="GNAT_dom"/>
</dbReference>
<accession>A0ABP3FKN4</accession>